<name>A0A5N5ER06_9ACTN</name>
<dbReference type="EMBL" id="VYUA01000006">
    <property type="protein sequence ID" value="KAB2592853.1"/>
    <property type="molecule type" value="Genomic_DNA"/>
</dbReference>
<feature type="modified residue" description="4-aspartylphosphate" evidence="2">
    <location>
        <position position="65"/>
    </location>
</feature>
<dbReference type="GO" id="GO:0016791">
    <property type="term" value="F:phosphatase activity"/>
    <property type="evidence" value="ECO:0007669"/>
    <property type="project" value="TreeGrafter"/>
</dbReference>
<dbReference type="SUPFAM" id="SSF52172">
    <property type="entry name" value="CheY-like"/>
    <property type="match status" value="1"/>
</dbReference>
<dbReference type="PANTHER" id="PTHR43156:SF2">
    <property type="entry name" value="STAGE II SPORULATION PROTEIN E"/>
    <property type="match status" value="1"/>
</dbReference>
<keyword evidence="1" id="KW-0378">Hydrolase</keyword>
<dbReference type="RefSeq" id="WP_151509962.1">
    <property type="nucleotide sequence ID" value="NZ_JBMVCA010000020.1"/>
</dbReference>
<protein>
    <submittedName>
        <fullName evidence="4">Fused response regulator/phosphatase</fullName>
    </submittedName>
</protein>
<evidence type="ECO:0000313" key="4">
    <source>
        <dbReference type="EMBL" id="KAB2592853.1"/>
    </source>
</evidence>
<dbReference type="PANTHER" id="PTHR43156">
    <property type="entry name" value="STAGE II SPORULATION PROTEIN E-RELATED"/>
    <property type="match status" value="1"/>
</dbReference>
<dbReference type="InterPro" id="IPR052016">
    <property type="entry name" value="Bact_Sigma-Reg"/>
</dbReference>
<reference evidence="4 5" key="1">
    <citation type="submission" date="2019-09" db="EMBL/GenBank/DDBJ databases">
        <authorList>
            <person name="Liu P."/>
        </authorList>
    </citation>
    <scope>NUCLEOTIDE SEQUENCE [LARGE SCALE GENOMIC DNA]</scope>
    <source>
        <strain evidence="4 5">TRM68085</strain>
    </source>
</reference>
<dbReference type="InterPro" id="IPR036457">
    <property type="entry name" value="PPM-type-like_dom_sf"/>
</dbReference>
<dbReference type="InterPro" id="IPR001932">
    <property type="entry name" value="PPM-type_phosphatase-like_dom"/>
</dbReference>
<dbReference type="InterPro" id="IPR001789">
    <property type="entry name" value="Sig_transdc_resp-reg_receiver"/>
</dbReference>
<dbReference type="GO" id="GO:0000160">
    <property type="term" value="P:phosphorelay signal transduction system"/>
    <property type="evidence" value="ECO:0007669"/>
    <property type="project" value="InterPro"/>
</dbReference>
<keyword evidence="2" id="KW-0597">Phosphoprotein</keyword>
<dbReference type="SMART" id="SM00331">
    <property type="entry name" value="PP2C_SIG"/>
    <property type="match status" value="1"/>
</dbReference>
<evidence type="ECO:0000256" key="2">
    <source>
        <dbReference type="PROSITE-ProRule" id="PRU00169"/>
    </source>
</evidence>
<dbReference type="AlphaFoldDB" id="A0A5N5ER06"/>
<comment type="caution">
    <text evidence="4">The sequence shown here is derived from an EMBL/GenBank/DDBJ whole genome shotgun (WGS) entry which is preliminary data.</text>
</comment>
<dbReference type="Proteomes" id="UP000326907">
    <property type="component" value="Unassembled WGS sequence"/>
</dbReference>
<dbReference type="SMART" id="SM00448">
    <property type="entry name" value="REC"/>
    <property type="match status" value="1"/>
</dbReference>
<dbReference type="Gene3D" id="3.40.50.2300">
    <property type="match status" value="1"/>
</dbReference>
<dbReference type="Pfam" id="PF07228">
    <property type="entry name" value="SpoIIE"/>
    <property type="match status" value="1"/>
</dbReference>
<dbReference type="InterPro" id="IPR011006">
    <property type="entry name" value="CheY-like_superfamily"/>
</dbReference>
<dbReference type="SUPFAM" id="SSF81606">
    <property type="entry name" value="PP2C-like"/>
    <property type="match status" value="1"/>
</dbReference>
<dbReference type="Pfam" id="PF00072">
    <property type="entry name" value="Response_reg"/>
    <property type="match status" value="1"/>
</dbReference>
<organism evidence="4 5">
    <name type="scientific">Streptomyces arboris</name>
    <dbReference type="NCBI Taxonomy" id="2600619"/>
    <lineage>
        <taxon>Bacteria</taxon>
        <taxon>Bacillati</taxon>
        <taxon>Actinomycetota</taxon>
        <taxon>Actinomycetes</taxon>
        <taxon>Kitasatosporales</taxon>
        <taxon>Streptomycetaceae</taxon>
        <taxon>Streptomyces</taxon>
    </lineage>
</organism>
<evidence type="ECO:0000256" key="1">
    <source>
        <dbReference type="ARBA" id="ARBA00022801"/>
    </source>
</evidence>
<evidence type="ECO:0000259" key="3">
    <source>
        <dbReference type="PROSITE" id="PS50110"/>
    </source>
</evidence>
<evidence type="ECO:0000313" key="5">
    <source>
        <dbReference type="Proteomes" id="UP000326907"/>
    </source>
</evidence>
<gene>
    <name evidence="4" type="ORF">F5983_09935</name>
</gene>
<accession>A0A5N5ER06</accession>
<feature type="domain" description="Response regulatory" evidence="3">
    <location>
        <begin position="13"/>
        <end position="133"/>
    </location>
</feature>
<dbReference type="PROSITE" id="PS50110">
    <property type="entry name" value="RESPONSE_REGULATORY"/>
    <property type="match status" value="1"/>
</dbReference>
<sequence length="545" mass="57709">MTETARRDSAPGTILVIDDDETNRYVLTSWLRRAGHTVLDAADGAQGLALIGAHDTPLPEAAVIDVQLPDMTGFEVCERIKADPSTASLPVIHVSAIAMSADDHTEGLSRGADAYLDQPVDPEEFLATVTAALRYVRARRRAERLTLRLAALNRATLDVYRAVGFHSFAAAATGGAAALMSSPATAIFLSPQGQPVHSHAAAPGAAPRSSPARSELLDRLAANTLGSDTGAEVRVMPHSQWKALLPLDPIEGDVVLVVARTKRNRPPVCVAVPAGAAGGTDERELLQQLVNACALALEALRTFNEEHALALALQRTFLPDRLPSVPGVSLAVRYLPASDHAEIGGDFYEALETPDGLLLAIGDVAGHSLVAATVMGEIRHALRAYALEGHPPHHVLERLDALLAHTRPGLTVTLCLVLVDPDGSRIHVANAGHIPPLLLAPDSTAAYLHEHGPLLGLRLPHPPARVHPVAPGTRVLLITDGLVEVRTQNLDDSLAAFRAATLEGPRELEALCEALLGSFGEDKEDDIALLALQLDDAPDPSRRPS</sequence>
<dbReference type="Gene3D" id="3.60.40.10">
    <property type="entry name" value="PPM-type phosphatase domain"/>
    <property type="match status" value="1"/>
</dbReference>
<proteinExistence type="predicted"/>
<keyword evidence="5" id="KW-1185">Reference proteome</keyword>